<evidence type="ECO:0000313" key="3">
    <source>
        <dbReference type="Proteomes" id="UP000756346"/>
    </source>
</evidence>
<accession>A0A9P8YEJ1</accession>
<reference evidence="2" key="1">
    <citation type="journal article" date="2021" name="Nat. Commun.">
        <title>Genetic determinants of endophytism in the Arabidopsis root mycobiome.</title>
        <authorList>
            <person name="Mesny F."/>
            <person name="Miyauchi S."/>
            <person name="Thiergart T."/>
            <person name="Pickel B."/>
            <person name="Atanasova L."/>
            <person name="Karlsson M."/>
            <person name="Huettel B."/>
            <person name="Barry K.W."/>
            <person name="Haridas S."/>
            <person name="Chen C."/>
            <person name="Bauer D."/>
            <person name="Andreopoulos W."/>
            <person name="Pangilinan J."/>
            <person name="LaButti K."/>
            <person name="Riley R."/>
            <person name="Lipzen A."/>
            <person name="Clum A."/>
            <person name="Drula E."/>
            <person name="Henrissat B."/>
            <person name="Kohler A."/>
            <person name="Grigoriev I.V."/>
            <person name="Martin F.M."/>
            <person name="Hacquard S."/>
        </authorList>
    </citation>
    <scope>NUCLEOTIDE SEQUENCE</scope>
    <source>
        <strain evidence="2">MPI-CAGE-CH-0230</strain>
    </source>
</reference>
<dbReference type="RefSeq" id="XP_046015610.1">
    <property type="nucleotide sequence ID" value="XM_046158399.1"/>
</dbReference>
<sequence length="312" mass="32228">MAALVAGQGPPARFFIQVNTPGFPPYLLGPAPLPPSSSPSGASTSSLSETSSSEAGAVCTSLSTAYLVSTVVATTTQYGSAATSYATETVFVTSTAIETTASVSSSLTPAGLVPLNRNVAQGRRGMPKARDVSSCTSTTTLTTTVVSTATETSTVEADDSVTTTTITATSTVLQQPAASTESVVASNDITSTRTIVTTSFTTATETEQPEAPASTVYAQCSENNMLDVGYINGNPSGYQRVPVWADSAESCCLACAMTPNCAGSAYMQIYSTCENIIADTCAPNQPHFSYVLTNFEYYTLSNGACGRFFETV</sequence>
<gene>
    <name evidence="2" type="ORF">B0I36DRAFT_360870</name>
</gene>
<dbReference type="EMBL" id="JAGTJQ010000003">
    <property type="protein sequence ID" value="KAH7035517.1"/>
    <property type="molecule type" value="Genomic_DNA"/>
</dbReference>
<proteinExistence type="predicted"/>
<dbReference type="AlphaFoldDB" id="A0A9P8YEJ1"/>
<dbReference type="GeneID" id="70187945"/>
<feature type="region of interest" description="Disordered" evidence="1">
    <location>
        <begin position="29"/>
        <end position="49"/>
    </location>
</feature>
<feature type="compositionally biased region" description="Low complexity" evidence="1">
    <location>
        <begin position="38"/>
        <end position="49"/>
    </location>
</feature>
<name>A0A9P8YEJ1_9PEZI</name>
<keyword evidence="3" id="KW-1185">Reference proteome</keyword>
<evidence type="ECO:0000313" key="2">
    <source>
        <dbReference type="EMBL" id="KAH7035517.1"/>
    </source>
</evidence>
<protein>
    <recommendedName>
        <fullName evidence="4">Apple domain-containing protein</fullName>
    </recommendedName>
</protein>
<evidence type="ECO:0008006" key="4">
    <source>
        <dbReference type="Google" id="ProtNLM"/>
    </source>
</evidence>
<evidence type="ECO:0000256" key="1">
    <source>
        <dbReference type="SAM" id="MobiDB-lite"/>
    </source>
</evidence>
<dbReference type="Proteomes" id="UP000756346">
    <property type="component" value="Unassembled WGS sequence"/>
</dbReference>
<comment type="caution">
    <text evidence="2">The sequence shown here is derived from an EMBL/GenBank/DDBJ whole genome shotgun (WGS) entry which is preliminary data.</text>
</comment>
<organism evidence="2 3">
    <name type="scientific">Microdochium trichocladiopsis</name>
    <dbReference type="NCBI Taxonomy" id="1682393"/>
    <lineage>
        <taxon>Eukaryota</taxon>
        <taxon>Fungi</taxon>
        <taxon>Dikarya</taxon>
        <taxon>Ascomycota</taxon>
        <taxon>Pezizomycotina</taxon>
        <taxon>Sordariomycetes</taxon>
        <taxon>Xylariomycetidae</taxon>
        <taxon>Xylariales</taxon>
        <taxon>Microdochiaceae</taxon>
        <taxon>Microdochium</taxon>
    </lineage>
</organism>